<dbReference type="PANTHER" id="PTHR30126:SF40">
    <property type="entry name" value="HTH-TYPE TRANSCRIPTIONAL REGULATOR GLTR"/>
    <property type="match status" value="1"/>
</dbReference>
<proteinExistence type="inferred from homology"/>
<dbReference type="SUPFAM" id="SSF46785">
    <property type="entry name" value="Winged helix' DNA-binding domain"/>
    <property type="match status" value="1"/>
</dbReference>
<evidence type="ECO:0000256" key="1">
    <source>
        <dbReference type="ARBA" id="ARBA00009437"/>
    </source>
</evidence>
<protein>
    <submittedName>
        <fullName evidence="6">LysR family transcriptional regulator</fullName>
    </submittedName>
</protein>
<keyword evidence="2" id="KW-0805">Transcription regulation</keyword>
<name>A0A5P9XR31_ACITH</name>
<reference evidence="6 7" key="1">
    <citation type="submission" date="2019-10" db="EMBL/GenBank/DDBJ databases">
        <authorList>
            <person name="Wang R."/>
        </authorList>
    </citation>
    <scope>NUCLEOTIDE SEQUENCE [LARGE SCALE GENOMIC DNA]</scope>
    <source>
        <strain evidence="6 7">ATCC 19377</strain>
    </source>
</reference>
<keyword evidence="4" id="KW-0804">Transcription</keyword>
<keyword evidence="3" id="KW-0238">DNA-binding</keyword>
<gene>
    <name evidence="6" type="primary">gltR</name>
    <name evidence="6" type="ORF">GCD22_01767</name>
</gene>
<dbReference type="InterPro" id="IPR005119">
    <property type="entry name" value="LysR_subst-bd"/>
</dbReference>
<dbReference type="Gene3D" id="1.10.10.10">
    <property type="entry name" value="Winged helix-like DNA-binding domain superfamily/Winged helix DNA-binding domain"/>
    <property type="match status" value="1"/>
</dbReference>
<accession>A0A5P9XR31</accession>
<dbReference type="RefSeq" id="WP_153940648.1">
    <property type="nucleotide sequence ID" value="NZ_CP045571.1"/>
</dbReference>
<organism evidence="6 7">
    <name type="scientific">Acidithiobacillus thiooxidans ATCC 19377</name>
    <dbReference type="NCBI Taxonomy" id="637390"/>
    <lineage>
        <taxon>Bacteria</taxon>
        <taxon>Pseudomonadati</taxon>
        <taxon>Pseudomonadota</taxon>
        <taxon>Acidithiobacillia</taxon>
        <taxon>Acidithiobacillales</taxon>
        <taxon>Acidithiobacillaceae</taxon>
        <taxon>Acidithiobacillus</taxon>
    </lineage>
</organism>
<dbReference type="InterPro" id="IPR036388">
    <property type="entry name" value="WH-like_DNA-bd_sf"/>
</dbReference>
<dbReference type="GO" id="GO:0000976">
    <property type="term" value="F:transcription cis-regulatory region binding"/>
    <property type="evidence" value="ECO:0007669"/>
    <property type="project" value="TreeGrafter"/>
</dbReference>
<evidence type="ECO:0000256" key="3">
    <source>
        <dbReference type="ARBA" id="ARBA00023125"/>
    </source>
</evidence>
<dbReference type="GeneID" id="60696103"/>
<dbReference type="FunFam" id="1.10.10.10:FF:000001">
    <property type="entry name" value="LysR family transcriptional regulator"/>
    <property type="match status" value="1"/>
</dbReference>
<evidence type="ECO:0000256" key="2">
    <source>
        <dbReference type="ARBA" id="ARBA00023015"/>
    </source>
</evidence>
<dbReference type="GO" id="GO:0003700">
    <property type="term" value="F:DNA-binding transcription factor activity"/>
    <property type="evidence" value="ECO:0007669"/>
    <property type="project" value="InterPro"/>
</dbReference>
<dbReference type="PANTHER" id="PTHR30126">
    <property type="entry name" value="HTH-TYPE TRANSCRIPTIONAL REGULATOR"/>
    <property type="match status" value="1"/>
</dbReference>
<dbReference type="KEGG" id="atx:GCD22_01767"/>
<dbReference type="Pfam" id="PF00126">
    <property type="entry name" value="HTH_1"/>
    <property type="match status" value="1"/>
</dbReference>
<dbReference type="EMBL" id="CP045571">
    <property type="protein sequence ID" value="QFX96054.1"/>
    <property type="molecule type" value="Genomic_DNA"/>
</dbReference>
<dbReference type="PROSITE" id="PS50931">
    <property type="entry name" value="HTH_LYSR"/>
    <property type="match status" value="1"/>
</dbReference>
<dbReference type="Pfam" id="PF03466">
    <property type="entry name" value="LysR_substrate"/>
    <property type="match status" value="1"/>
</dbReference>
<evidence type="ECO:0000313" key="6">
    <source>
        <dbReference type="EMBL" id="QFX96054.1"/>
    </source>
</evidence>
<evidence type="ECO:0000256" key="4">
    <source>
        <dbReference type="ARBA" id="ARBA00023163"/>
    </source>
</evidence>
<evidence type="ECO:0000259" key="5">
    <source>
        <dbReference type="PROSITE" id="PS50931"/>
    </source>
</evidence>
<dbReference type="InterPro" id="IPR000847">
    <property type="entry name" value="LysR_HTH_N"/>
</dbReference>
<dbReference type="Proteomes" id="UP000363590">
    <property type="component" value="Chromosome"/>
</dbReference>
<dbReference type="Gene3D" id="3.40.190.10">
    <property type="entry name" value="Periplasmic binding protein-like II"/>
    <property type="match status" value="2"/>
</dbReference>
<comment type="similarity">
    <text evidence="1">Belongs to the LysR transcriptional regulatory family.</text>
</comment>
<dbReference type="SUPFAM" id="SSF53850">
    <property type="entry name" value="Periplasmic binding protein-like II"/>
    <property type="match status" value="1"/>
</dbReference>
<dbReference type="InterPro" id="IPR036390">
    <property type="entry name" value="WH_DNA-bd_sf"/>
</dbReference>
<dbReference type="AlphaFoldDB" id="A0A5P9XR31"/>
<evidence type="ECO:0000313" key="7">
    <source>
        <dbReference type="Proteomes" id="UP000363590"/>
    </source>
</evidence>
<sequence length="294" mass="33301">MNINEIKAFIAVVETRSITQAAIRLNRVQSSISHRIKNLENSLGVSLLDRQIDGIIPTAQGKVLYDYAIQILNLVQDCQNKIISQRDYESIRLGLIECLPPYIVNSLIDLIYTYGHRIDISVGNTINLLEAYNKNELDMVIVGSGFSHTDHGCRVPLFSDDLVVVTEKSAQPIDEFCDLDKRIFLISSRKAASLRNFNILFEETGIAPRQIVECGSYPILFSNIASGKGVSLVLRCSISRATHDQIKIHNLHGRFSKFQIELLYRKNLPYLDVPKLRKLIVSIFQDKRLTHIGY</sequence>
<feature type="domain" description="HTH lysR-type" evidence="5">
    <location>
        <begin position="1"/>
        <end position="58"/>
    </location>
</feature>
<dbReference type="PRINTS" id="PR00039">
    <property type="entry name" value="HTHLYSR"/>
</dbReference>